<feature type="transmembrane region" description="Helical" evidence="7">
    <location>
        <begin position="28"/>
        <end position="49"/>
    </location>
</feature>
<dbReference type="InterPro" id="IPR027417">
    <property type="entry name" value="P-loop_NTPase"/>
</dbReference>
<dbReference type="Pfam" id="PF00664">
    <property type="entry name" value="ABC_membrane"/>
    <property type="match status" value="1"/>
</dbReference>
<dbReference type="CDD" id="cd07346">
    <property type="entry name" value="ABC_6TM_exporters"/>
    <property type="match status" value="1"/>
</dbReference>
<accession>A0ABS3U2W8</accession>
<evidence type="ECO:0000259" key="8">
    <source>
        <dbReference type="PROSITE" id="PS50893"/>
    </source>
</evidence>
<dbReference type="Gene3D" id="1.20.1560.10">
    <property type="entry name" value="ABC transporter type 1, transmembrane domain"/>
    <property type="match status" value="1"/>
</dbReference>
<feature type="transmembrane region" description="Helical" evidence="7">
    <location>
        <begin position="257"/>
        <end position="281"/>
    </location>
</feature>
<dbReference type="SMART" id="SM00382">
    <property type="entry name" value="AAA"/>
    <property type="match status" value="1"/>
</dbReference>
<name>A0ABS3U2W8_9ACTN</name>
<comment type="subcellular location">
    <subcellularLocation>
        <location evidence="1">Cell membrane</location>
        <topology evidence="1">Multi-pass membrane protein</topology>
    </subcellularLocation>
</comment>
<dbReference type="InterPro" id="IPR036640">
    <property type="entry name" value="ABC1_TM_sf"/>
</dbReference>
<feature type="transmembrane region" description="Helical" evidence="7">
    <location>
        <begin position="153"/>
        <end position="170"/>
    </location>
</feature>
<feature type="transmembrane region" description="Helical" evidence="7">
    <location>
        <begin position="176"/>
        <end position="193"/>
    </location>
</feature>
<evidence type="ECO:0000256" key="5">
    <source>
        <dbReference type="ARBA" id="ARBA00022989"/>
    </source>
</evidence>
<evidence type="ECO:0000313" key="10">
    <source>
        <dbReference type="EMBL" id="MBO3733114.1"/>
    </source>
</evidence>
<dbReference type="EMBL" id="JAGFNP010000004">
    <property type="protein sequence ID" value="MBO3733114.1"/>
    <property type="molecule type" value="Genomic_DNA"/>
</dbReference>
<keyword evidence="6 7" id="KW-0472">Membrane</keyword>
<organism evidence="10 11">
    <name type="scientific">Glycomyces niveus</name>
    <dbReference type="NCBI Taxonomy" id="2820287"/>
    <lineage>
        <taxon>Bacteria</taxon>
        <taxon>Bacillati</taxon>
        <taxon>Actinomycetota</taxon>
        <taxon>Actinomycetes</taxon>
        <taxon>Glycomycetales</taxon>
        <taxon>Glycomycetaceae</taxon>
        <taxon>Glycomyces</taxon>
    </lineage>
</organism>
<feature type="transmembrane region" description="Helical" evidence="7">
    <location>
        <begin position="71"/>
        <end position="93"/>
    </location>
</feature>
<comment type="caution">
    <text evidence="10">The sequence shown here is derived from an EMBL/GenBank/DDBJ whole genome shotgun (WGS) entry which is preliminary data.</text>
</comment>
<dbReference type="PROSITE" id="PS50929">
    <property type="entry name" value="ABC_TM1F"/>
    <property type="match status" value="1"/>
</dbReference>
<gene>
    <name evidence="10" type="ORF">J5V16_09795</name>
</gene>
<proteinExistence type="predicted"/>
<evidence type="ECO:0000256" key="3">
    <source>
        <dbReference type="ARBA" id="ARBA00022741"/>
    </source>
</evidence>
<keyword evidence="11" id="KW-1185">Reference proteome</keyword>
<reference evidence="10 11" key="1">
    <citation type="submission" date="2021-03" db="EMBL/GenBank/DDBJ databases">
        <title>Glycomyces sp. nov., a novel actinomycete isolated from soil.</title>
        <authorList>
            <person name="Yang X."/>
            <person name="Xu X."/>
        </authorList>
    </citation>
    <scope>NUCLEOTIDE SEQUENCE [LARGE SCALE GENOMIC DNA]</scope>
    <source>
        <strain evidence="10 11">NEAU-S30</strain>
    </source>
</reference>
<keyword evidence="3" id="KW-0547">Nucleotide-binding</keyword>
<evidence type="ECO:0000256" key="4">
    <source>
        <dbReference type="ARBA" id="ARBA00022840"/>
    </source>
</evidence>
<keyword evidence="5 7" id="KW-1133">Transmembrane helix</keyword>
<keyword evidence="2 7" id="KW-0812">Transmembrane</keyword>
<evidence type="ECO:0000256" key="2">
    <source>
        <dbReference type="ARBA" id="ARBA00022692"/>
    </source>
</evidence>
<keyword evidence="4 10" id="KW-0067">ATP-binding</keyword>
<evidence type="ECO:0000256" key="1">
    <source>
        <dbReference type="ARBA" id="ARBA00004651"/>
    </source>
</evidence>
<dbReference type="SUPFAM" id="SSF90123">
    <property type="entry name" value="ABC transporter transmembrane region"/>
    <property type="match status" value="1"/>
</dbReference>
<sequence length="588" mass="63022">MTSDFAIATPAQTRTYVRQAIRRHRRRFTAAVVLTVGTALAAMAVPYLLGQMTQTLADHLSGTGGDPTREVVWRLLVVAAAIAAQAFLALAAARSVLTLGQMITADVREDFVERVTALPLGKVERSGTGELLSRTTLDVAQTNMAITGEVPRFFAGTLTLAVYLIGALWISPLLTVSALLAVPPLILAFRWYFARATRAFHKLQARQADLTSTVNETIDGARTVEAMSWQERRRSLTARDIDAVWDATRATLRLRSVLFPVLDFSVLLPSLTTLLLGGLLASTGAVGLAEVTTIVLLMQMATTPAVDICLALEEVQRGSVSLARLIGIEAGPASTAAGPRPDSKIESIVELSGVDFGYTADRRVLQDVNLRIRRGERIALVGPTGAGKSTIGRMIAGIHAPDSGKVWIGGTPASEIDPILLRRFVLLATQEFHLFTDTLAGNLRLIAPDADDAELHRALDSVGAGDLANSLPEGLDTRVGGRDHPLTPAQVQQVALARLALASPEVIVLDEATSMLSPAAASNVEHGLRQLLKGRTVISIAHRLNTAQDADRVAVVEQGRITEIGTHDELVAAEGAYARLWRQWHGEH</sequence>
<evidence type="ECO:0000256" key="6">
    <source>
        <dbReference type="ARBA" id="ARBA00023136"/>
    </source>
</evidence>
<evidence type="ECO:0000259" key="9">
    <source>
        <dbReference type="PROSITE" id="PS50929"/>
    </source>
</evidence>
<evidence type="ECO:0000313" key="11">
    <source>
        <dbReference type="Proteomes" id="UP000681341"/>
    </source>
</evidence>
<dbReference type="PANTHER" id="PTHR43394">
    <property type="entry name" value="ATP-DEPENDENT PERMEASE MDL1, MITOCHONDRIAL"/>
    <property type="match status" value="1"/>
</dbReference>
<dbReference type="RefSeq" id="WP_208495986.1">
    <property type="nucleotide sequence ID" value="NZ_JAGFNP010000004.1"/>
</dbReference>
<dbReference type="PROSITE" id="PS50893">
    <property type="entry name" value="ABC_TRANSPORTER_2"/>
    <property type="match status" value="1"/>
</dbReference>
<dbReference type="PANTHER" id="PTHR43394:SF1">
    <property type="entry name" value="ATP-BINDING CASSETTE SUB-FAMILY B MEMBER 10, MITOCHONDRIAL"/>
    <property type="match status" value="1"/>
</dbReference>
<evidence type="ECO:0000256" key="7">
    <source>
        <dbReference type="SAM" id="Phobius"/>
    </source>
</evidence>
<protein>
    <submittedName>
        <fullName evidence="10">ABC transporter ATP-binding protein</fullName>
    </submittedName>
</protein>
<feature type="domain" description="ABC transmembrane type-1" evidence="9">
    <location>
        <begin position="30"/>
        <end position="317"/>
    </location>
</feature>
<feature type="domain" description="ABC transporter" evidence="8">
    <location>
        <begin position="349"/>
        <end position="583"/>
    </location>
</feature>
<dbReference type="InterPro" id="IPR003593">
    <property type="entry name" value="AAA+_ATPase"/>
</dbReference>
<dbReference type="Gene3D" id="3.40.50.300">
    <property type="entry name" value="P-loop containing nucleotide triphosphate hydrolases"/>
    <property type="match status" value="1"/>
</dbReference>
<dbReference type="SUPFAM" id="SSF52540">
    <property type="entry name" value="P-loop containing nucleoside triphosphate hydrolases"/>
    <property type="match status" value="1"/>
</dbReference>
<dbReference type="InterPro" id="IPR003439">
    <property type="entry name" value="ABC_transporter-like_ATP-bd"/>
</dbReference>
<dbReference type="Proteomes" id="UP000681341">
    <property type="component" value="Unassembled WGS sequence"/>
</dbReference>
<dbReference type="GO" id="GO:0005524">
    <property type="term" value="F:ATP binding"/>
    <property type="evidence" value="ECO:0007669"/>
    <property type="project" value="UniProtKB-KW"/>
</dbReference>
<dbReference type="Pfam" id="PF00005">
    <property type="entry name" value="ABC_tran"/>
    <property type="match status" value="1"/>
</dbReference>
<dbReference type="InterPro" id="IPR011527">
    <property type="entry name" value="ABC1_TM_dom"/>
</dbReference>
<dbReference type="InterPro" id="IPR039421">
    <property type="entry name" value="Type_1_exporter"/>
</dbReference>